<gene>
    <name evidence="1" type="ORF">H2199_008432</name>
</gene>
<evidence type="ECO:0000313" key="1">
    <source>
        <dbReference type="EMBL" id="KAJ9635429.1"/>
    </source>
</evidence>
<dbReference type="EMBL" id="JAPDRP010000027">
    <property type="protein sequence ID" value="KAJ9635429.1"/>
    <property type="molecule type" value="Genomic_DNA"/>
</dbReference>
<evidence type="ECO:0000313" key="2">
    <source>
        <dbReference type="Proteomes" id="UP001172680"/>
    </source>
</evidence>
<name>A0ACC2YJV1_9PEZI</name>
<comment type="caution">
    <text evidence="1">The sequence shown here is derived from an EMBL/GenBank/DDBJ whole genome shotgun (WGS) entry which is preliminary data.</text>
</comment>
<organism evidence="1 2">
    <name type="scientific">Coniosporium tulheliwenetii</name>
    <dbReference type="NCBI Taxonomy" id="3383036"/>
    <lineage>
        <taxon>Eukaryota</taxon>
        <taxon>Fungi</taxon>
        <taxon>Dikarya</taxon>
        <taxon>Ascomycota</taxon>
        <taxon>Pezizomycotina</taxon>
        <taxon>Dothideomycetes</taxon>
        <taxon>Dothideomycetes incertae sedis</taxon>
        <taxon>Coniosporium</taxon>
    </lineage>
</organism>
<dbReference type="Proteomes" id="UP001172680">
    <property type="component" value="Unassembled WGS sequence"/>
</dbReference>
<keyword evidence="2" id="KW-1185">Reference proteome</keyword>
<sequence>MSWFGGKTFEPARDIPDLSGKVILVTGDHPPPPGPNLLPLHRRRRLDLHSRLPRLDILINNAGIMATPFALTPQGHEVQFGTNHVGHFLLTRLLLPTLLKTAAEPGADVRIVNAGLEEFSTWRRYGMSKLANILFARELARRYPNITSTAVHPGVILTDLYEPNKKSNVLIRLGVGLLGSFVMGTVQEGAKNQLWAATARREEVRSGAYYVPVGKLSAGSRYAGDEKLAEQLWRWSEAEVERHGF</sequence>
<accession>A0ACC2YJV1</accession>
<reference evidence="1" key="1">
    <citation type="submission" date="2022-10" db="EMBL/GenBank/DDBJ databases">
        <title>Culturing micro-colonial fungi from biological soil crusts in the Mojave desert and describing Neophaeococcomyces mojavensis, and introducing the new genera and species Taxawa tesnikishii.</title>
        <authorList>
            <person name="Kurbessoian T."/>
            <person name="Stajich J.E."/>
        </authorList>
    </citation>
    <scope>NUCLEOTIDE SEQUENCE</scope>
    <source>
        <strain evidence="1">JES_115</strain>
    </source>
</reference>
<protein>
    <submittedName>
        <fullName evidence="1">Uncharacterized protein</fullName>
    </submittedName>
</protein>
<proteinExistence type="predicted"/>